<dbReference type="SUPFAM" id="SSF47203">
    <property type="entry name" value="Acyl-CoA dehydrogenase C-terminal domain-like"/>
    <property type="match status" value="1"/>
</dbReference>
<dbReference type="PANTHER" id="PTHR43884:SF9">
    <property type="entry name" value="COMPLEX I ASSEMBLY FACTOR ACAD9, MITOCHONDRIAL"/>
    <property type="match status" value="1"/>
</dbReference>
<reference evidence="14" key="2">
    <citation type="submission" date="2007-04" db="EMBL/GenBank/DDBJ databases">
        <title>The genome of the human body louse.</title>
        <authorList>
            <consortium name="The Human Body Louse Genome Consortium"/>
            <person name="Kirkness E."/>
            <person name="Walenz B."/>
            <person name="Hass B."/>
            <person name="Bruggner R."/>
            <person name="Strausberg R."/>
        </authorList>
    </citation>
    <scope>NUCLEOTIDE SEQUENCE</scope>
    <source>
        <strain evidence="14">USDA</strain>
    </source>
</reference>
<dbReference type="InterPro" id="IPR046373">
    <property type="entry name" value="Acyl-CoA_Oxase/DH_mid-dom_sf"/>
</dbReference>
<feature type="domain" description="ACAD9/ACADV-like C-terminal" evidence="13">
    <location>
        <begin position="514"/>
        <end position="590"/>
    </location>
</feature>
<dbReference type="Pfam" id="PF21343">
    <property type="entry name" value="ACAD9-ACADV_C"/>
    <property type="match status" value="1"/>
</dbReference>
<sequence>MIEAFIHKPWSYLSKFNNFYLIQKVCYSDSAVVSYLPKLKNLDLPDRTRKQRLFRKNFIEELFLNKFHASVLDYPEIDSLIEVNNLEKQCSNAKELMNIISSKSNEITFKNETDKTLWNFKNLELTGFKISTKKGGFGYLNSECAFMQEAISSDLNLSNFVMTNETFGIDLIQRLGTDEQKELYVPKLISCEKMTSFAHLEPENFNTLDPILLNTNAKLSSDNSDNYIVNGKKIWVHNASHADLIIFSANINDGQDLNKNKIGLFIVDKNLNGIKVYEPIQKLSSKGMDCCSVTFDNVTVPKSCILGKCENVENEIKKSFSKFYLSIGAQSVGMIKKLIEISTHHCTYNKIFSKYKYELDYYKIILSNLVSRLFAVESMTYLLSGRMDMHDNADVFLESLILKIFSTENLQYVLDQTLSIIGSEIYSERYNMQKLVEDCFLFAASNYSNDELKLIISKIGCQYVLNYKKNSNFFQKVTDSLDSQMISYYLGKIFPQTDSISPSYKLNGYLHLMLKEETFLLEDMILMLKVCTDSLLKQYKDNVFNRHLELKLLADIVIHVYAGVSILARASRAYCLGVRNQEVDVKIIRSDMLKLHDNFSKIVYRLKNNNDYIKSCNLWNTIADVKKFNRNHPIFAS</sequence>
<evidence type="ECO:0000259" key="11">
    <source>
        <dbReference type="Pfam" id="PF02770"/>
    </source>
</evidence>
<dbReference type="Gene3D" id="1.20.140.10">
    <property type="entry name" value="Butyryl-CoA Dehydrogenase, subunit A, domain 3"/>
    <property type="match status" value="2"/>
</dbReference>
<keyword evidence="7 9" id="KW-0560">Oxidoreductase</keyword>
<evidence type="ECO:0000259" key="13">
    <source>
        <dbReference type="Pfam" id="PF21343"/>
    </source>
</evidence>
<evidence type="ECO:0000259" key="10">
    <source>
        <dbReference type="Pfam" id="PF00441"/>
    </source>
</evidence>
<dbReference type="GO" id="GO:0050660">
    <property type="term" value="F:flavin adenine dinucleotide binding"/>
    <property type="evidence" value="ECO:0007669"/>
    <property type="project" value="InterPro"/>
</dbReference>
<dbReference type="CTD" id="8231463"/>
<feature type="domain" description="Acyl-CoA oxidase/dehydrogenase middle" evidence="11">
    <location>
        <begin position="212"/>
        <end position="298"/>
    </location>
</feature>
<dbReference type="InterPro" id="IPR013786">
    <property type="entry name" value="AcylCoA_DH/ox_N"/>
</dbReference>
<evidence type="ECO:0000313" key="15">
    <source>
        <dbReference type="EnsemblMetazoa" id="PHUM488820-PA"/>
    </source>
</evidence>
<dbReference type="GO" id="GO:0005739">
    <property type="term" value="C:mitochondrion"/>
    <property type="evidence" value="ECO:0007669"/>
    <property type="project" value="UniProtKB-SubCell"/>
</dbReference>
<dbReference type="Gene3D" id="1.10.540.10">
    <property type="entry name" value="Acyl-CoA dehydrogenase/oxidase, N-terminal domain"/>
    <property type="match status" value="1"/>
</dbReference>
<dbReference type="InterPro" id="IPR036250">
    <property type="entry name" value="AcylCo_DH-like_C"/>
</dbReference>
<protein>
    <submittedName>
        <fullName evidence="14 15">Acyl-CoA dehydrogenase, putative</fullName>
        <ecNumber evidence="14">1.3.99.10</ecNumber>
    </submittedName>
</protein>
<dbReference type="InterPro" id="IPR009100">
    <property type="entry name" value="AcylCoA_DH/oxidase_NM_dom_sf"/>
</dbReference>
<dbReference type="EMBL" id="DS235822">
    <property type="protein sequence ID" value="EEB17772.1"/>
    <property type="molecule type" value="Genomic_DNA"/>
</dbReference>
<gene>
    <name evidence="15" type="primary">8231463</name>
    <name evidence="14" type="ORF">Phum_PHUM488820</name>
</gene>
<reference evidence="15" key="3">
    <citation type="submission" date="2020-05" db="UniProtKB">
        <authorList>
            <consortium name="EnsemblMetazoa"/>
        </authorList>
    </citation>
    <scope>IDENTIFICATION</scope>
    <source>
        <strain evidence="15">USDA</strain>
    </source>
</reference>
<dbReference type="VEuPathDB" id="VectorBase:PHUM488820"/>
<keyword evidence="16" id="KW-1185">Reference proteome</keyword>
<dbReference type="InterPro" id="IPR009075">
    <property type="entry name" value="AcylCo_DH/oxidase_C"/>
</dbReference>
<evidence type="ECO:0000256" key="8">
    <source>
        <dbReference type="ARBA" id="ARBA00023128"/>
    </source>
</evidence>
<dbReference type="AlphaFoldDB" id="E0VWL6"/>
<evidence type="ECO:0000313" key="16">
    <source>
        <dbReference type="Proteomes" id="UP000009046"/>
    </source>
</evidence>
<dbReference type="SUPFAM" id="SSF56645">
    <property type="entry name" value="Acyl-CoA dehydrogenase NM domain-like"/>
    <property type="match status" value="1"/>
</dbReference>
<organism>
    <name type="scientific">Pediculus humanus subsp. corporis</name>
    <name type="common">Body louse</name>
    <dbReference type="NCBI Taxonomy" id="121224"/>
    <lineage>
        <taxon>Eukaryota</taxon>
        <taxon>Metazoa</taxon>
        <taxon>Ecdysozoa</taxon>
        <taxon>Arthropoda</taxon>
        <taxon>Hexapoda</taxon>
        <taxon>Insecta</taxon>
        <taxon>Pterygota</taxon>
        <taxon>Neoptera</taxon>
        <taxon>Paraneoptera</taxon>
        <taxon>Psocodea</taxon>
        <taxon>Troctomorpha</taxon>
        <taxon>Phthiraptera</taxon>
        <taxon>Anoplura</taxon>
        <taxon>Pediculidae</taxon>
        <taxon>Pediculus</taxon>
    </lineage>
</organism>
<dbReference type="Gene3D" id="2.40.110.10">
    <property type="entry name" value="Butyryl-CoA Dehydrogenase, subunit A, domain 2"/>
    <property type="match status" value="1"/>
</dbReference>
<dbReference type="KEGG" id="phu:Phum_PHUM488820"/>
<evidence type="ECO:0000256" key="5">
    <source>
        <dbReference type="ARBA" id="ARBA00022827"/>
    </source>
</evidence>
<keyword evidence="5 9" id="KW-0274">FAD</keyword>
<dbReference type="RefSeq" id="XP_002430510.1">
    <property type="nucleotide sequence ID" value="XM_002430465.1"/>
</dbReference>
<dbReference type="Pfam" id="PF02771">
    <property type="entry name" value="Acyl-CoA_dh_N"/>
    <property type="match status" value="1"/>
</dbReference>
<proteinExistence type="inferred from homology"/>
<dbReference type="PANTHER" id="PTHR43884">
    <property type="entry name" value="ACYL-COA DEHYDROGENASE"/>
    <property type="match status" value="1"/>
</dbReference>
<dbReference type="GO" id="GO:0006631">
    <property type="term" value="P:fatty acid metabolic process"/>
    <property type="evidence" value="ECO:0007669"/>
    <property type="project" value="UniProtKB-ARBA"/>
</dbReference>
<evidence type="ECO:0000259" key="12">
    <source>
        <dbReference type="Pfam" id="PF02771"/>
    </source>
</evidence>
<keyword evidence="4 9" id="KW-0285">Flavoprotein</keyword>
<dbReference type="InterPro" id="IPR006091">
    <property type="entry name" value="Acyl-CoA_Oxase/DH_mid-dom"/>
</dbReference>
<comment type="cofactor">
    <cofactor evidence="1 9">
        <name>FAD</name>
        <dbReference type="ChEBI" id="CHEBI:57692"/>
    </cofactor>
</comment>
<comment type="subcellular location">
    <subcellularLocation>
        <location evidence="2">Mitochondrion</location>
    </subcellularLocation>
</comment>
<evidence type="ECO:0000256" key="2">
    <source>
        <dbReference type="ARBA" id="ARBA00004173"/>
    </source>
</evidence>
<dbReference type="InParanoid" id="E0VWL6"/>
<dbReference type="EC" id="1.3.99.10" evidence="14"/>
<evidence type="ECO:0000256" key="4">
    <source>
        <dbReference type="ARBA" id="ARBA00022630"/>
    </source>
</evidence>
<dbReference type="Pfam" id="PF00441">
    <property type="entry name" value="Acyl-CoA_dh_1"/>
    <property type="match status" value="1"/>
</dbReference>
<evidence type="ECO:0000256" key="6">
    <source>
        <dbReference type="ARBA" id="ARBA00022946"/>
    </source>
</evidence>
<keyword evidence="6" id="KW-0809">Transit peptide</keyword>
<dbReference type="OrthoDB" id="354at2759"/>
<dbReference type="OMA" id="FCHEGHE"/>
<evidence type="ECO:0000256" key="9">
    <source>
        <dbReference type="RuleBase" id="RU362125"/>
    </source>
</evidence>
<reference evidence="14" key="1">
    <citation type="submission" date="2007-04" db="EMBL/GenBank/DDBJ databases">
        <title>Annotation of Pediculus humanus corporis strain USDA.</title>
        <authorList>
            <person name="Kirkness E."/>
            <person name="Hannick L."/>
            <person name="Hass B."/>
            <person name="Bruggner R."/>
            <person name="Lawson D."/>
            <person name="Bidwell S."/>
            <person name="Joardar V."/>
            <person name="Caler E."/>
            <person name="Walenz B."/>
            <person name="Inman J."/>
            <person name="Schobel S."/>
            <person name="Galinsky K."/>
            <person name="Amedeo P."/>
            <person name="Strausberg R."/>
        </authorList>
    </citation>
    <scope>NUCLEOTIDE SEQUENCE</scope>
    <source>
        <strain evidence="14">USDA</strain>
    </source>
</reference>
<dbReference type="Pfam" id="PF02770">
    <property type="entry name" value="Acyl-CoA_dh_M"/>
    <property type="match status" value="1"/>
</dbReference>
<evidence type="ECO:0000313" key="14">
    <source>
        <dbReference type="EMBL" id="EEB17772.1"/>
    </source>
</evidence>
<dbReference type="EnsemblMetazoa" id="PHUM488820-RA">
    <property type="protein sequence ID" value="PHUM488820-PA"/>
    <property type="gene ID" value="PHUM488820"/>
</dbReference>
<dbReference type="STRING" id="121224.E0VWL6"/>
<name>E0VWL6_PEDHC</name>
<dbReference type="GeneID" id="8231463"/>
<evidence type="ECO:0000256" key="3">
    <source>
        <dbReference type="ARBA" id="ARBA00009347"/>
    </source>
</evidence>
<dbReference type="Proteomes" id="UP000009046">
    <property type="component" value="Unassembled WGS sequence"/>
</dbReference>
<dbReference type="InterPro" id="IPR037069">
    <property type="entry name" value="AcylCoA_DH/ox_N_sf"/>
</dbReference>
<dbReference type="InterPro" id="IPR049448">
    <property type="entry name" value="ACAD9/ACADV-like_C"/>
</dbReference>
<dbReference type="eggNOG" id="KOG0137">
    <property type="taxonomic scope" value="Eukaryota"/>
</dbReference>
<comment type="similarity">
    <text evidence="3 9">Belongs to the acyl-CoA dehydrogenase family.</text>
</comment>
<feature type="domain" description="Acyl-CoA dehydrogenase/oxidase C-terminal" evidence="10">
    <location>
        <begin position="325"/>
        <end position="439"/>
    </location>
</feature>
<feature type="domain" description="Acyl-CoA dehydrogenase/oxidase N-terminal" evidence="12">
    <location>
        <begin position="117"/>
        <end position="192"/>
    </location>
</feature>
<accession>E0VWL6</accession>
<dbReference type="HOGENOM" id="CLU_018204_11_2_1"/>
<dbReference type="GO" id="GO:0003995">
    <property type="term" value="F:acyl-CoA dehydrogenase activity"/>
    <property type="evidence" value="ECO:0007669"/>
    <property type="project" value="TreeGrafter"/>
</dbReference>
<keyword evidence="8" id="KW-0496">Mitochondrion</keyword>
<evidence type="ECO:0000256" key="1">
    <source>
        <dbReference type="ARBA" id="ARBA00001974"/>
    </source>
</evidence>
<dbReference type="EMBL" id="AAZO01005921">
    <property type="status" value="NOT_ANNOTATED_CDS"/>
    <property type="molecule type" value="Genomic_DNA"/>
</dbReference>
<evidence type="ECO:0000256" key="7">
    <source>
        <dbReference type="ARBA" id="ARBA00023002"/>
    </source>
</evidence>